<reference evidence="1 2" key="1">
    <citation type="submission" date="2021-03" db="EMBL/GenBank/DDBJ databases">
        <title>Genomic Encyclopedia of Type Strains, Phase IV (KMG-IV): sequencing the most valuable type-strain genomes for metagenomic binning, comparative biology and taxonomic classification.</title>
        <authorList>
            <person name="Goeker M."/>
        </authorList>
    </citation>
    <scope>NUCLEOTIDE SEQUENCE [LARGE SCALE GENOMIC DNA]</scope>
    <source>
        <strain evidence="1 2">DSM 21085</strain>
    </source>
</reference>
<proteinExistence type="predicted"/>
<evidence type="ECO:0008006" key="3">
    <source>
        <dbReference type="Google" id="ProtNLM"/>
    </source>
</evidence>
<gene>
    <name evidence="1" type="ORF">J2Z82_002600</name>
</gene>
<accession>A0ABS4HFE5</accession>
<dbReference type="EMBL" id="JAGGKK010000014">
    <property type="protein sequence ID" value="MBP1949660.1"/>
    <property type="molecule type" value="Genomic_DNA"/>
</dbReference>
<dbReference type="RefSeq" id="WP_209481146.1">
    <property type="nucleotide sequence ID" value="NZ_JAGGKK010000014.1"/>
</dbReference>
<organism evidence="1 2">
    <name type="scientific">Virgibacillus litoralis</name>
    <dbReference type="NCBI Taxonomy" id="578221"/>
    <lineage>
        <taxon>Bacteria</taxon>
        <taxon>Bacillati</taxon>
        <taxon>Bacillota</taxon>
        <taxon>Bacilli</taxon>
        <taxon>Bacillales</taxon>
        <taxon>Bacillaceae</taxon>
        <taxon>Virgibacillus</taxon>
    </lineage>
</organism>
<evidence type="ECO:0000313" key="1">
    <source>
        <dbReference type="EMBL" id="MBP1949660.1"/>
    </source>
</evidence>
<keyword evidence="2" id="KW-1185">Reference proteome</keyword>
<protein>
    <recommendedName>
        <fullName evidence="3">CdiI immunity protein domain-containing protein</fullName>
    </recommendedName>
</protein>
<comment type="caution">
    <text evidence="1">The sequence shown here is derived from an EMBL/GenBank/DDBJ whole genome shotgun (WGS) entry which is preliminary data.</text>
</comment>
<sequence length="87" mass="10200">MILNGNIISGEFDDLTNEFVLQKIKHFSTESTIKENQLNDLSEYLNNHKHEADGQILTLYDQMLVPLSRKEIIHFLEDLDKVRALYH</sequence>
<dbReference type="Proteomes" id="UP001519328">
    <property type="component" value="Unassembled WGS sequence"/>
</dbReference>
<evidence type="ECO:0000313" key="2">
    <source>
        <dbReference type="Proteomes" id="UP001519328"/>
    </source>
</evidence>
<name>A0ABS4HFE5_9BACI</name>